<reference evidence="1 2" key="1">
    <citation type="submission" date="2023-10" db="EMBL/GenBank/DDBJ databases">
        <title>Characteristics and mechanism of a salt-tolerant marine origin heterotrophic nitrifying- aerobic denitrifying bacteria Marinobacter xestospongiae HN1.</title>
        <authorList>
            <person name="Qi R."/>
        </authorList>
    </citation>
    <scope>NUCLEOTIDE SEQUENCE [LARGE SCALE GENOMIC DNA]</scope>
    <source>
        <strain evidence="1 2">HN1</strain>
    </source>
</reference>
<sequence>MNRIPSRRRLRFSDPSAAQQPATVSTCDRWRCPGLLALPLLLALGSARCLGDSIIDTHEVPLREQLSVEALPADFYTFKRDEYWREPNDTYWLQFSNWVLGNQRRNAELVRKFGEWADRTLSGSGQVLPANESYLRLGFVAASEYGDALQFKPEARFRLDIPTVEEKLRLIVESESDELIPLQERRRSRQLSADERSDTDATGALRLLSQIGDAINLSNDVGARLRFPTDAFWRASARKSWDLDAEWSLILNQRFYYFHRGGWGERTWLGLTRSFDSGWHLLSATELEWVHRDREFVMSQTLNTYKELNNRASVNPRIGVVGESQPGWRTTSYFADITYRYRLYHNWLYGEIIPAIEYPRDKSFKDQASIVVRLEMYFSGNLDR</sequence>
<evidence type="ECO:0000313" key="1">
    <source>
        <dbReference type="EMBL" id="MDV2077046.1"/>
    </source>
</evidence>
<dbReference type="Proteomes" id="UP001269819">
    <property type="component" value="Unassembled WGS sequence"/>
</dbReference>
<protein>
    <submittedName>
        <fullName evidence="1">Uncharacterized protein</fullName>
    </submittedName>
</protein>
<dbReference type="RefSeq" id="WP_316972077.1">
    <property type="nucleotide sequence ID" value="NZ_JAWIIJ010000001.1"/>
</dbReference>
<keyword evidence="2" id="KW-1185">Reference proteome</keyword>
<dbReference type="EMBL" id="JAWIIJ010000001">
    <property type="protein sequence ID" value="MDV2077046.1"/>
    <property type="molecule type" value="Genomic_DNA"/>
</dbReference>
<organism evidence="1 2">
    <name type="scientific">Marinobacter xestospongiae</name>
    <dbReference type="NCBI Taxonomy" id="994319"/>
    <lineage>
        <taxon>Bacteria</taxon>
        <taxon>Pseudomonadati</taxon>
        <taxon>Pseudomonadota</taxon>
        <taxon>Gammaproteobacteria</taxon>
        <taxon>Pseudomonadales</taxon>
        <taxon>Marinobacteraceae</taxon>
        <taxon>Marinobacter</taxon>
    </lineage>
</organism>
<comment type="caution">
    <text evidence="1">The sequence shown here is derived from an EMBL/GenBank/DDBJ whole genome shotgun (WGS) entry which is preliminary data.</text>
</comment>
<accession>A0ABU3VTE8</accession>
<gene>
    <name evidence="1" type="ORF">RYS15_00050</name>
</gene>
<name>A0ABU3VTE8_9GAMM</name>
<proteinExistence type="predicted"/>
<evidence type="ECO:0000313" key="2">
    <source>
        <dbReference type="Proteomes" id="UP001269819"/>
    </source>
</evidence>